<dbReference type="EMBL" id="JAPMOU010000153">
    <property type="protein sequence ID" value="MDE1466103.1"/>
    <property type="molecule type" value="Genomic_DNA"/>
</dbReference>
<accession>A0ABT5UIB1</accession>
<reference evidence="1 2" key="1">
    <citation type="submission" date="2022-11" db="EMBL/GenBank/DDBJ databases">
        <title>Spartinivicinus poritis sp. nov., isolated from scleractinian coral Porites lutea.</title>
        <authorList>
            <person name="Zhang G."/>
            <person name="Cai L."/>
            <person name="Wei Q."/>
        </authorList>
    </citation>
    <scope>NUCLEOTIDE SEQUENCE [LARGE SCALE GENOMIC DNA]</scope>
    <source>
        <strain evidence="1 2">A2-2</strain>
    </source>
</reference>
<name>A0ABT5UIB1_9GAMM</name>
<dbReference type="RefSeq" id="WP_274692398.1">
    <property type="nucleotide sequence ID" value="NZ_JAPMOU010000153.1"/>
</dbReference>
<keyword evidence="2" id="KW-1185">Reference proteome</keyword>
<evidence type="ECO:0000313" key="2">
    <source>
        <dbReference type="Proteomes" id="UP001528823"/>
    </source>
</evidence>
<sequence>MRSTEGGAGMGCWKKRMQCCNSADTGLNVTCRENGLTSDWSLFAREFVEL</sequence>
<proteinExistence type="predicted"/>
<evidence type="ECO:0000313" key="1">
    <source>
        <dbReference type="EMBL" id="MDE1466103.1"/>
    </source>
</evidence>
<comment type="caution">
    <text evidence="1">The sequence shown here is derived from an EMBL/GenBank/DDBJ whole genome shotgun (WGS) entry which is preliminary data.</text>
</comment>
<gene>
    <name evidence="1" type="ORF">ORQ98_29545</name>
</gene>
<protein>
    <submittedName>
        <fullName evidence="1">Uncharacterized protein</fullName>
    </submittedName>
</protein>
<dbReference type="Proteomes" id="UP001528823">
    <property type="component" value="Unassembled WGS sequence"/>
</dbReference>
<organism evidence="1 2">
    <name type="scientific">Spartinivicinus poritis</name>
    <dbReference type="NCBI Taxonomy" id="2994640"/>
    <lineage>
        <taxon>Bacteria</taxon>
        <taxon>Pseudomonadati</taxon>
        <taxon>Pseudomonadota</taxon>
        <taxon>Gammaproteobacteria</taxon>
        <taxon>Oceanospirillales</taxon>
        <taxon>Zooshikellaceae</taxon>
        <taxon>Spartinivicinus</taxon>
    </lineage>
</organism>